<organism evidence="2 3">
    <name type="scientific">Hydnum rufescens UP504</name>
    <dbReference type="NCBI Taxonomy" id="1448309"/>
    <lineage>
        <taxon>Eukaryota</taxon>
        <taxon>Fungi</taxon>
        <taxon>Dikarya</taxon>
        <taxon>Basidiomycota</taxon>
        <taxon>Agaricomycotina</taxon>
        <taxon>Agaricomycetes</taxon>
        <taxon>Cantharellales</taxon>
        <taxon>Hydnaceae</taxon>
        <taxon>Hydnum</taxon>
    </lineage>
</organism>
<evidence type="ECO:0000313" key="2">
    <source>
        <dbReference type="EMBL" id="KAF9509674.1"/>
    </source>
</evidence>
<gene>
    <name evidence="2" type="ORF">BS47DRAFT_1396708</name>
</gene>
<accession>A0A9P6API9</accession>
<sequence length="116" mass="13134">MLMELSIPKDDEVAFFALLRLRILYDWMKTWEWDLLGIPAPAGVADWKDILEPPPIHHAWACRQGQQENRSRVSIDDGDASSDDEDNVELEPAGETDEADLVNDLDHVIGTSDFLD</sequence>
<dbReference type="AlphaFoldDB" id="A0A9P6API9"/>
<evidence type="ECO:0000256" key="1">
    <source>
        <dbReference type="SAM" id="MobiDB-lite"/>
    </source>
</evidence>
<protein>
    <submittedName>
        <fullName evidence="2">Uncharacterized protein</fullName>
    </submittedName>
</protein>
<evidence type="ECO:0000313" key="3">
    <source>
        <dbReference type="Proteomes" id="UP000886523"/>
    </source>
</evidence>
<keyword evidence="3" id="KW-1185">Reference proteome</keyword>
<proteinExistence type="predicted"/>
<feature type="region of interest" description="Disordered" evidence="1">
    <location>
        <begin position="63"/>
        <end position="104"/>
    </location>
</feature>
<comment type="caution">
    <text evidence="2">The sequence shown here is derived from an EMBL/GenBank/DDBJ whole genome shotgun (WGS) entry which is preliminary data.</text>
</comment>
<dbReference type="EMBL" id="MU129031">
    <property type="protein sequence ID" value="KAF9509674.1"/>
    <property type="molecule type" value="Genomic_DNA"/>
</dbReference>
<dbReference type="Proteomes" id="UP000886523">
    <property type="component" value="Unassembled WGS sequence"/>
</dbReference>
<feature type="compositionally biased region" description="Acidic residues" evidence="1">
    <location>
        <begin position="76"/>
        <end position="103"/>
    </location>
</feature>
<name>A0A9P6API9_9AGAM</name>
<reference evidence="2" key="1">
    <citation type="journal article" date="2020" name="Nat. Commun.">
        <title>Large-scale genome sequencing of mycorrhizal fungi provides insights into the early evolution of symbiotic traits.</title>
        <authorList>
            <person name="Miyauchi S."/>
            <person name="Kiss E."/>
            <person name="Kuo A."/>
            <person name="Drula E."/>
            <person name="Kohler A."/>
            <person name="Sanchez-Garcia M."/>
            <person name="Morin E."/>
            <person name="Andreopoulos B."/>
            <person name="Barry K.W."/>
            <person name="Bonito G."/>
            <person name="Buee M."/>
            <person name="Carver A."/>
            <person name="Chen C."/>
            <person name="Cichocki N."/>
            <person name="Clum A."/>
            <person name="Culley D."/>
            <person name="Crous P.W."/>
            <person name="Fauchery L."/>
            <person name="Girlanda M."/>
            <person name="Hayes R.D."/>
            <person name="Keri Z."/>
            <person name="LaButti K."/>
            <person name="Lipzen A."/>
            <person name="Lombard V."/>
            <person name="Magnuson J."/>
            <person name="Maillard F."/>
            <person name="Murat C."/>
            <person name="Nolan M."/>
            <person name="Ohm R.A."/>
            <person name="Pangilinan J."/>
            <person name="Pereira M.F."/>
            <person name="Perotto S."/>
            <person name="Peter M."/>
            <person name="Pfister S."/>
            <person name="Riley R."/>
            <person name="Sitrit Y."/>
            <person name="Stielow J.B."/>
            <person name="Szollosi G."/>
            <person name="Zifcakova L."/>
            <person name="Stursova M."/>
            <person name="Spatafora J.W."/>
            <person name="Tedersoo L."/>
            <person name="Vaario L.M."/>
            <person name="Yamada A."/>
            <person name="Yan M."/>
            <person name="Wang P."/>
            <person name="Xu J."/>
            <person name="Bruns T."/>
            <person name="Baldrian P."/>
            <person name="Vilgalys R."/>
            <person name="Dunand C."/>
            <person name="Henrissat B."/>
            <person name="Grigoriev I.V."/>
            <person name="Hibbett D."/>
            <person name="Nagy L.G."/>
            <person name="Martin F.M."/>
        </authorList>
    </citation>
    <scope>NUCLEOTIDE SEQUENCE</scope>
    <source>
        <strain evidence="2">UP504</strain>
    </source>
</reference>